<keyword evidence="1" id="KW-0805">Transcription regulation</keyword>
<dbReference type="EMBL" id="SMGQ01000011">
    <property type="protein sequence ID" value="TCK98488.1"/>
    <property type="molecule type" value="Genomic_DNA"/>
</dbReference>
<keyword evidence="6" id="KW-1185">Reference proteome</keyword>
<dbReference type="Proteomes" id="UP000294545">
    <property type="component" value="Unassembled WGS sequence"/>
</dbReference>
<dbReference type="SMART" id="SM00342">
    <property type="entry name" value="HTH_ARAC"/>
    <property type="match status" value="1"/>
</dbReference>
<dbReference type="PANTHER" id="PTHR47893:SF1">
    <property type="entry name" value="REGULATORY PROTEIN PCHR"/>
    <property type="match status" value="1"/>
</dbReference>
<dbReference type="AlphaFoldDB" id="A0A4R1MYU6"/>
<dbReference type="OrthoDB" id="9782503at2"/>
<dbReference type="Gene3D" id="1.10.10.60">
    <property type="entry name" value="Homeodomain-like"/>
    <property type="match status" value="1"/>
</dbReference>
<dbReference type="InterPro" id="IPR018062">
    <property type="entry name" value="HTH_AraC-typ_CS"/>
</dbReference>
<keyword evidence="3" id="KW-0804">Transcription</keyword>
<dbReference type="PROSITE" id="PS00041">
    <property type="entry name" value="HTH_ARAC_FAMILY_1"/>
    <property type="match status" value="1"/>
</dbReference>
<dbReference type="SUPFAM" id="SSF46689">
    <property type="entry name" value="Homeodomain-like"/>
    <property type="match status" value="1"/>
</dbReference>
<evidence type="ECO:0000256" key="3">
    <source>
        <dbReference type="ARBA" id="ARBA00023163"/>
    </source>
</evidence>
<dbReference type="Pfam" id="PF12833">
    <property type="entry name" value="HTH_18"/>
    <property type="match status" value="1"/>
</dbReference>
<dbReference type="GO" id="GO:0003700">
    <property type="term" value="F:DNA-binding transcription factor activity"/>
    <property type="evidence" value="ECO:0007669"/>
    <property type="project" value="InterPro"/>
</dbReference>
<evidence type="ECO:0000256" key="1">
    <source>
        <dbReference type="ARBA" id="ARBA00023015"/>
    </source>
</evidence>
<dbReference type="InterPro" id="IPR018060">
    <property type="entry name" value="HTH_AraC"/>
</dbReference>
<sequence>MNGSLISKKIYSLDDSLTDIVNEFRSLYMKTIPLKENTIYIPPHLAKGYYKRVVLDSEIEITNGNMLFHKEVSMSDETKGDAYGLYFALGNEMYWTEKNTKTDWCINEKQGIVTKINDLNESCVYEKNKQYDGFNIIISKNKLIKYIAIDDLLSVDNEKKYGQYITVTQSIKRILLEIENNPYENEIKYIYLESKILELFSEVFNQLLERRSSIQKCLLSKSDLNNIYTAKEIIDSDISRAFTIKDLAKCVGINEGKLKEGFKMVEGKPVHTYIIDQRLEKALIYLENGYLVHQVAFMVGYQDPSSFSRAFKKKYGLSPIKIRS</sequence>
<dbReference type="InterPro" id="IPR053142">
    <property type="entry name" value="PchR_regulatory_protein"/>
</dbReference>
<feature type="domain" description="HTH araC/xylS-type" evidence="4">
    <location>
        <begin position="228"/>
        <end position="324"/>
    </location>
</feature>
<gene>
    <name evidence="5" type="ORF">EDC19_0910</name>
</gene>
<accession>A0A4R1MYU6</accession>
<comment type="caution">
    <text evidence="5">The sequence shown here is derived from an EMBL/GenBank/DDBJ whole genome shotgun (WGS) entry which is preliminary data.</text>
</comment>
<evidence type="ECO:0000313" key="5">
    <source>
        <dbReference type="EMBL" id="TCK98488.1"/>
    </source>
</evidence>
<dbReference type="PROSITE" id="PS01124">
    <property type="entry name" value="HTH_ARAC_FAMILY_2"/>
    <property type="match status" value="1"/>
</dbReference>
<dbReference type="RefSeq" id="WP_132281145.1">
    <property type="nucleotide sequence ID" value="NZ_SMGQ01000011.1"/>
</dbReference>
<dbReference type="GO" id="GO:0043565">
    <property type="term" value="F:sequence-specific DNA binding"/>
    <property type="evidence" value="ECO:0007669"/>
    <property type="project" value="InterPro"/>
</dbReference>
<evidence type="ECO:0000259" key="4">
    <source>
        <dbReference type="PROSITE" id="PS01124"/>
    </source>
</evidence>
<protein>
    <submittedName>
        <fullName evidence="5">AraC family transcriptional regulator</fullName>
    </submittedName>
</protein>
<name>A0A4R1MYU6_9FIRM</name>
<dbReference type="PRINTS" id="PR00032">
    <property type="entry name" value="HTHARAC"/>
</dbReference>
<proteinExistence type="predicted"/>
<keyword evidence="2" id="KW-0238">DNA-binding</keyword>
<evidence type="ECO:0000256" key="2">
    <source>
        <dbReference type="ARBA" id="ARBA00023125"/>
    </source>
</evidence>
<dbReference type="InterPro" id="IPR009057">
    <property type="entry name" value="Homeodomain-like_sf"/>
</dbReference>
<evidence type="ECO:0000313" key="6">
    <source>
        <dbReference type="Proteomes" id="UP000294545"/>
    </source>
</evidence>
<reference evidence="5 6" key="1">
    <citation type="submission" date="2019-03" db="EMBL/GenBank/DDBJ databases">
        <title>Genomic Encyclopedia of Type Strains, Phase IV (KMG-IV): sequencing the most valuable type-strain genomes for metagenomic binning, comparative biology and taxonomic classification.</title>
        <authorList>
            <person name="Goeker M."/>
        </authorList>
    </citation>
    <scope>NUCLEOTIDE SEQUENCE [LARGE SCALE GENOMIC DNA]</scope>
    <source>
        <strain evidence="5 6">DSM 24176</strain>
    </source>
</reference>
<dbReference type="PANTHER" id="PTHR47893">
    <property type="entry name" value="REGULATORY PROTEIN PCHR"/>
    <property type="match status" value="1"/>
</dbReference>
<organism evidence="5 6">
    <name type="scientific">Natranaerovirga hydrolytica</name>
    <dbReference type="NCBI Taxonomy" id="680378"/>
    <lineage>
        <taxon>Bacteria</taxon>
        <taxon>Bacillati</taxon>
        <taxon>Bacillota</taxon>
        <taxon>Clostridia</taxon>
        <taxon>Lachnospirales</taxon>
        <taxon>Natranaerovirgaceae</taxon>
        <taxon>Natranaerovirga</taxon>
    </lineage>
</organism>
<dbReference type="InterPro" id="IPR020449">
    <property type="entry name" value="Tscrpt_reg_AraC-type_HTH"/>
</dbReference>